<dbReference type="InterPro" id="IPR003790">
    <property type="entry name" value="GHL10"/>
</dbReference>
<dbReference type="Gene3D" id="3.20.20.80">
    <property type="entry name" value="Glycosidases"/>
    <property type="match status" value="1"/>
</dbReference>
<feature type="domain" description="Glycosyl hydrolase-like 10" evidence="2">
    <location>
        <begin position="38"/>
        <end position="360"/>
    </location>
</feature>
<protein>
    <submittedName>
        <fullName evidence="3">Family 10 glycosylhydrolase</fullName>
    </submittedName>
</protein>
<reference evidence="3 4" key="1">
    <citation type="submission" date="2022-04" db="EMBL/GenBank/DDBJ databases">
        <title>Positive selection, recombination, and allopatry shape intraspecific diversity of widespread and dominant cyanobacteria.</title>
        <authorList>
            <person name="Wei J."/>
            <person name="Shu W."/>
            <person name="Hu C."/>
        </authorList>
    </citation>
    <scope>NUCLEOTIDE SEQUENCE [LARGE SCALE GENOMIC DNA]</scope>
    <source>
        <strain evidence="3 4">DQ-A4</strain>
    </source>
</reference>
<sequence length="420" mass="47525">MRRFCYLGLAILTALVIGIAKGAIGLLPVQAVVSAPAEIRGVWLTNVDSQVLFSEQAVKDSLQQLANNHFNTVYPAVWSWGYTLYPSQVAERATGYKQGLYPDLENQGRNEALEAAQGDRDMLLEVIRTAKDRGLSVIPWFEFGFMAPANSPLAQRHPDWLTQKQGVLPAASREQEGRHPRVWLNPFHPEVQQFILDLVAELMANYEVDGLQLDDHFSLPVAFGYDPYTINLYRQEHRGQAPPANPYDAEWTRWRADKITAFVDRVFWTVKARRPNAVLSVSPNPAAFAYTHHLQDWPRWREKGYIEELVVQIYRDNLASFRNALRDRALQQAHRHIPTGVGILSGLKDRPVPMALIQQQVQTARGMGFAGVSFFFYDTMWTVAEGETSSDRTQAMQRLFVTPRQRPSIARSPRPAVAGS</sequence>
<evidence type="ECO:0000313" key="4">
    <source>
        <dbReference type="Proteomes" id="UP001482513"/>
    </source>
</evidence>
<organism evidence="3 4">
    <name type="scientific">Leptolyngbya subtilissima DQ-A4</name>
    <dbReference type="NCBI Taxonomy" id="2933933"/>
    <lineage>
        <taxon>Bacteria</taxon>
        <taxon>Bacillati</taxon>
        <taxon>Cyanobacteriota</taxon>
        <taxon>Cyanophyceae</taxon>
        <taxon>Leptolyngbyales</taxon>
        <taxon>Leptolyngbyaceae</taxon>
        <taxon>Leptolyngbya group</taxon>
        <taxon>Leptolyngbya</taxon>
    </lineage>
</organism>
<name>A0ABV0KCK8_9CYAN</name>
<dbReference type="Pfam" id="PF02638">
    <property type="entry name" value="GHL10"/>
    <property type="match status" value="1"/>
</dbReference>
<evidence type="ECO:0000256" key="1">
    <source>
        <dbReference type="ARBA" id="ARBA00022729"/>
    </source>
</evidence>
<dbReference type="Proteomes" id="UP001482513">
    <property type="component" value="Unassembled WGS sequence"/>
</dbReference>
<comment type="caution">
    <text evidence="3">The sequence shown here is derived from an EMBL/GenBank/DDBJ whole genome shotgun (WGS) entry which is preliminary data.</text>
</comment>
<accession>A0ABV0KCK8</accession>
<proteinExistence type="predicted"/>
<dbReference type="InterPro" id="IPR052177">
    <property type="entry name" value="Divisome_Glycosyl_Hydrolase"/>
</dbReference>
<dbReference type="RefSeq" id="WP_190707194.1">
    <property type="nucleotide sequence ID" value="NZ_JAMPKX010000013.1"/>
</dbReference>
<dbReference type="PANTHER" id="PTHR43405">
    <property type="entry name" value="GLYCOSYL HYDROLASE DIGH"/>
    <property type="match status" value="1"/>
</dbReference>
<keyword evidence="1" id="KW-0732">Signal</keyword>
<dbReference type="PANTHER" id="PTHR43405:SF1">
    <property type="entry name" value="GLYCOSYL HYDROLASE DIGH"/>
    <property type="match status" value="1"/>
</dbReference>
<dbReference type="InterPro" id="IPR017853">
    <property type="entry name" value="GH"/>
</dbReference>
<dbReference type="SUPFAM" id="SSF51445">
    <property type="entry name" value="(Trans)glycosidases"/>
    <property type="match status" value="1"/>
</dbReference>
<keyword evidence="4" id="KW-1185">Reference proteome</keyword>
<dbReference type="EMBL" id="JAMPKX010000013">
    <property type="protein sequence ID" value="MEP0949637.1"/>
    <property type="molecule type" value="Genomic_DNA"/>
</dbReference>
<gene>
    <name evidence="3" type="ORF">NC992_22355</name>
</gene>
<evidence type="ECO:0000313" key="3">
    <source>
        <dbReference type="EMBL" id="MEP0949637.1"/>
    </source>
</evidence>
<evidence type="ECO:0000259" key="2">
    <source>
        <dbReference type="Pfam" id="PF02638"/>
    </source>
</evidence>